<evidence type="ECO:0000313" key="3">
    <source>
        <dbReference type="Proteomes" id="UP000018208"/>
    </source>
</evidence>
<evidence type="ECO:0000313" key="2">
    <source>
        <dbReference type="EMBL" id="KAH0576478.1"/>
    </source>
</evidence>
<reference evidence="1 2" key="1">
    <citation type="journal article" date="2014" name="PLoS Genet.">
        <title>The Genome of Spironucleus salmonicida Highlights a Fish Pathogen Adapted to Fluctuating Environments.</title>
        <authorList>
            <person name="Xu F."/>
            <person name="Jerlstrom-Hultqvist J."/>
            <person name="Einarsson E."/>
            <person name="Astvaldsson A."/>
            <person name="Svard S.G."/>
            <person name="Andersson J.O."/>
        </authorList>
    </citation>
    <scope>NUCLEOTIDE SEQUENCE</scope>
    <source>
        <strain evidence="2">ATCC 50377</strain>
    </source>
</reference>
<keyword evidence="3" id="KW-1185">Reference proteome</keyword>
<evidence type="ECO:0000313" key="1">
    <source>
        <dbReference type="EMBL" id="EST45793.1"/>
    </source>
</evidence>
<proteinExistence type="predicted"/>
<dbReference type="EMBL" id="KI546089">
    <property type="protein sequence ID" value="EST45793.1"/>
    <property type="molecule type" value="Genomic_DNA"/>
</dbReference>
<name>V6LNH9_9EUKA</name>
<gene>
    <name evidence="1" type="ORF">SS50377_14367</name>
    <name evidence="2" type="ORF">SS50377_22042</name>
</gene>
<organism evidence="1">
    <name type="scientific">Spironucleus salmonicida</name>
    <dbReference type="NCBI Taxonomy" id="348837"/>
    <lineage>
        <taxon>Eukaryota</taxon>
        <taxon>Metamonada</taxon>
        <taxon>Diplomonadida</taxon>
        <taxon>Hexamitidae</taxon>
        <taxon>Hexamitinae</taxon>
        <taxon>Spironucleus</taxon>
    </lineage>
</organism>
<dbReference type="EMBL" id="AUWU02000002">
    <property type="protein sequence ID" value="KAH0576478.1"/>
    <property type="molecule type" value="Genomic_DNA"/>
</dbReference>
<dbReference type="Proteomes" id="UP000018208">
    <property type="component" value="Unassembled WGS sequence"/>
</dbReference>
<sequence length="2017" mass="236320">MNLLPVDILSTISKIKNLIKRQDLQTNQGQAIILYHQLYESAVDIIAADEQINELYIQFVSYINTEYVKKTFETEICSLYLMKIQFPNPYEYFMFQVLALNDYQIPSENLRIFIDIVIDCKVGDIIRMLAFNILYSPKNYQATNSIFKTLIDKNLDSKNFIKKQRECVPYVQLIPYIFSTKIDEEHLYHLLSGKFDLCQRYVMKTMLSSTISLLVYQSSTQQLLQLVGQNINKVVSWLSDKKHFSAAFVPLVEYAISAPQFLISPNFTKLTIALKANPVQAFPAVIRLITSLCYEVDIFDTKLVQKPLVNSNKYLIDIAILVFQAVSKHFSPKNLQSIQQKMLQFDQPIQQQLSNIKIIYFKFLPYLSMLPADQFFIPQEYILLGSLLVSCDKNLAKRFENNTFVQFVIFSDTQNFDPVCLDIVYQSNIEYFFKLAIIQKDINMYVQSISHLISKNIVQISKADLIVLVKQQIDFSVFYGQELLAVVIQQIKNRQWAIDGIQILQQSLKQCYKLVNNKLIYSLILLYLTDFQSGQDAIDGFIRFTYKKFQSNYPDGLFDSKQSLIQSFISSENIEFENYIDKQIVKDLSQTQTIYSNRILLFYFVNNQQHQQYFIQQFFNNWDEQSALLFSNKYTIFDNITQGSVISIQSAVQDSLQLDYKYQYSNNNIKDMAPNLLESAILQSNTLVLSSNFAQLCTQKLLSIISSSEVQKIIYDLNKSNQQLNLTQLFDFMYQPLFVIAFTALQHNFCLFIQHNKLEYFNNVLLLLTPFLLLLNHIPSLGLFLKQCHVKDESKDKIIISQYKDITSELYMNSIFYLLKDEKLIIFINNIHYKKNFNNFLLQFGYQQLCLFMNNKVIHQYVDYLTFEEKQLQPDKQYKPTQSIQDGIQKLKFLSAIYQYSYVNTYDVFQFITSFYENNLYIFQVYYFEQVVYHILSYLKTNLQYSKFIITIFQFYQNKDPRIPMLFIEKLLQSLIQCIQDNKFSLLTSYDYELSINLEQLFEIEPSLQIPLYCQDASELFDYLKTQPQFDLQYFESVILKQDLAKRASFAFDTLITLDQAQQYFTVSQTLLLVFIIANDARTIQYSKQLIDCLMSSTILSKTWVKSLLQTMQQIDIPPYCLEHYNQILQKSQIFIPGTLWFVGQLKRDYDVYLINFELNGSLKELVCFQIQTFLTFSFCIQIDNFTYKPSQFYETFFENSLQNSDQTSESNTSSSNLSATLNCRQQENYQLSELFLNLYFVLISLYQYPEFESIFVKQILKKFDTIIIIKFMQFYTHNKIFLNTYQLNVSEDLKQRESVQIVEKQKKKIIKKSTNIFVSDTDRQVPFKKQSKQKQKYQISHISEMFETNFDYKLIESIVLRLAVSQQSQIIQELINFTFLDQSYDSINILQFSSQQQEYIYGFVARKLIAKILKQSFQNSIKIEPYLLVTSLVVLSIDGVYTDCFKSDNNSKPSEKSMQQAYQRSEFSVISSSSRKQVKIAHIEQEQQLIQALIQLQVPSFYFFQILLDEKLENLNNITILLQRFLIQPHLLLDYLHILTLQINQLGIISEMQAPWMNPDKFVLTTQFQAKITYSMAIIIDERGVQSAINRTNALTMIQDGLSSQIFKDNFSLLPEDRNQMFIISLFKSYINQMQLLDFNNSDIISQQKIILENIIISILLNVIEKQTIRLVQPFVKMIKVLQYSKISAIFAYKLLYILINHAPQTLIINSSVQFYQTLQNSNFNNCFRFFNAQFYLDYNNLISLPGHPKSLLSSYQLQCENIQTWFKSSVQVENQAKPPQKSCTQFCTTSIESSIADLNQFLSVNFDMKKLAILAPFSANFLCFSLTRQEMSSINYKALLLCQFFNIILQRHFNKQTPISEFANTFAYTMKYANSIKKIQKQEQFYDIISYLLLLQNLDFGVQLPSTSTSFSTKNLLTNLIDVDENLANSLIQIMKFRNLQFSALFLLVQVVRMLNSDGSINAIQSIKFIDFDDFAAPEIREIYKKLQGKINFKTGNKGQCEVYLMYSEFKKEFE</sequence>
<protein>
    <submittedName>
        <fullName evidence="1">Uncharacterized protein</fullName>
    </submittedName>
</protein>
<reference evidence="2" key="2">
    <citation type="submission" date="2020-12" db="EMBL/GenBank/DDBJ databases">
        <title>New Spironucleus salmonicida genome in near-complete chromosomes.</title>
        <authorList>
            <person name="Xu F."/>
            <person name="Kurt Z."/>
            <person name="Jimenez-Gonzalez A."/>
            <person name="Astvaldsson A."/>
            <person name="Andersson J.O."/>
            <person name="Svard S.G."/>
        </authorList>
    </citation>
    <scope>NUCLEOTIDE SEQUENCE</scope>
    <source>
        <strain evidence="2">ATCC 50377</strain>
    </source>
</reference>
<dbReference type="VEuPathDB" id="GiardiaDB:SS50377_22042"/>
<accession>V6LNH9</accession>